<evidence type="ECO:0000256" key="2">
    <source>
        <dbReference type="SAM" id="SignalP"/>
    </source>
</evidence>
<feature type="domain" description="Gingipain" evidence="3">
    <location>
        <begin position="555"/>
        <end position="924"/>
    </location>
</feature>
<dbReference type="Pfam" id="PF01364">
    <property type="entry name" value="Peptidase_C25"/>
    <property type="match status" value="1"/>
</dbReference>
<protein>
    <submittedName>
        <fullName evidence="4">Type IX secretion system sortase PorU</fullName>
    </submittedName>
</protein>
<dbReference type="SUPFAM" id="SSF52129">
    <property type="entry name" value="Caspase-like"/>
    <property type="match status" value="1"/>
</dbReference>
<dbReference type="InterPro" id="IPR029031">
    <property type="entry name" value="Gingipain_N_sf"/>
</dbReference>
<dbReference type="Gene3D" id="3.40.50.1460">
    <property type="match status" value="1"/>
</dbReference>
<proteinExistence type="predicted"/>
<reference evidence="4 5" key="1">
    <citation type="submission" date="2019-08" db="EMBL/GenBank/DDBJ databases">
        <title>Genome of Phaeodactylibacter luteus.</title>
        <authorList>
            <person name="Bowman J.P."/>
        </authorList>
    </citation>
    <scope>NUCLEOTIDE SEQUENCE [LARGE SCALE GENOMIC DNA]</scope>
    <source>
        <strain evidence="4 5">KCTC 42180</strain>
    </source>
</reference>
<dbReference type="InterPro" id="IPR029030">
    <property type="entry name" value="Caspase-like_dom_sf"/>
</dbReference>
<dbReference type="InterPro" id="IPR001769">
    <property type="entry name" value="Gingipain"/>
</dbReference>
<comment type="caution">
    <text evidence="4">The sequence shown here is derived from an EMBL/GenBank/DDBJ whole genome shotgun (WGS) entry which is preliminary data.</text>
</comment>
<dbReference type="Gene3D" id="3.40.50.10390">
    <property type="entry name" value="Gingipain r, domain 1"/>
    <property type="match status" value="1"/>
</dbReference>
<dbReference type="GO" id="GO:0006508">
    <property type="term" value="P:proteolysis"/>
    <property type="evidence" value="ECO:0007669"/>
    <property type="project" value="InterPro"/>
</dbReference>
<dbReference type="NCBIfam" id="NF033707">
    <property type="entry name" value="T9SS_sortase"/>
    <property type="match status" value="1"/>
</dbReference>
<evidence type="ECO:0000313" key="4">
    <source>
        <dbReference type="EMBL" id="TXB61508.1"/>
    </source>
</evidence>
<dbReference type="Proteomes" id="UP000321580">
    <property type="component" value="Unassembled WGS sequence"/>
</dbReference>
<evidence type="ECO:0000313" key="5">
    <source>
        <dbReference type="Proteomes" id="UP000321580"/>
    </source>
</evidence>
<keyword evidence="5" id="KW-1185">Reference proteome</keyword>
<evidence type="ECO:0000256" key="1">
    <source>
        <dbReference type="ARBA" id="ARBA00022729"/>
    </source>
</evidence>
<feature type="signal peptide" evidence="2">
    <location>
        <begin position="1"/>
        <end position="19"/>
    </location>
</feature>
<dbReference type="RefSeq" id="WP_147169120.1">
    <property type="nucleotide sequence ID" value="NZ_VOOR01000056.1"/>
</dbReference>
<keyword evidence="1 2" id="KW-0732">Signal</keyword>
<dbReference type="GO" id="GO:0008234">
    <property type="term" value="F:cysteine-type peptidase activity"/>
    <property type="evidence" value="ECO:0007669"/>
    <property type="project" value="InterPro"/>
</dbReference>
<dbReference type="CDD" id="cd02258">
    <property type="entry name" value="Peptidase_C25_N"/>
    <property type="match status" value="1"/>
</dbReference>
<feature type="chain" id="PRO_5022892936" evidence="2">
    <location>
        <begin position="20"/>
        <end position="1300"/>
    </location>
</feature>
<dbReference type="Gene3D" id="2.60.40.4070">
    <property type="match status" value="1"/>
</dbReference>
<evidence type="ECO:0000259" key="3">
    <source>
        <dbReference type="Pfam" id="PF01364"/>
    </source>
</evidence>
<gene>
    <name evidence="4" type="primary">porU</name>
    <name evidence="4" type="ORF">FRY97_18810</name>
</gene>
<dbReference type="EMBL" id="VOOR01000056">
    <property type="protein sequence ID" value="TXB61508.1"/>
    <property type="molecule type" value="Genomic_DNA"/>
</dbReference>
<name>A0A5C6RGE2_9BACT</name>
<dbReference type="OrthoDB" id="9809780at2"/>
<sequence>MKLFNTLLLFAGIWAAAKAANPPQIKTSLNWEESPQGITLEGQVVEYWSFEGAIASSNPPGLPVFTERFRVDGSGQLSVSIAEANYEPFEWGKAPEAAEQLGASPEFEANVTRHREGYFGKIAFVPIVRRNGQYERLTSFTLKIALRPQPAPQAQRGPNNTDLSKLANGELYKLAIPTTGVYKITAAFLTNELGIDLAGVDPGSIRVLGAPGGKLPYYSEAPRQDDLAELPIQIVDGGDGTINGNDYLLFYAQGPDQWRYNEARRQFEMQRNIYDSRNYCFLQILPGNGARISSRLSVSSTAADMTTFRDYSRYEPDLINLFKEWTKAQGSGKHWYGDQFRNAREYTYNDIFNFPNIVPGSPVYVQARMALRARVSSSFFANIGGTELESSRVAAITTINTNSDNINAYAREALLRDSFLAEQAQLPVTVRYPFPQGAGDESEGWLDWVQFNVTRQLAMTGGQMAFRSPESRAFAAVRYQVAQANEGLMVWDVTNPVSPVAQAFNFSGGTLSFGANTDGLIREFVAFDPAQPLLQPEAIGPVPNQNLHGIAEVDMVIVSPPDFEQEALRLAQHRSELSGMTIQIVTPEQIYNEFSGGRAEPTAIRDFSRMLYDRSNRFRYLLLMGDASFDYRDIYGFGGNFVPVYQKENFNPVEAYPTDDFLALLYSGNESDPLSGDLYINVGRLPVKTVQEARNMVDKIIRYDLNPQTYGDWRNRLTFVGDDDDGPGDIAHFRQADDIAEDMQELVPFVNLDKIYLDAFPQESTPGGERFPLATEQLNRSIFRGALAVTYLGHGGPRGWAQERVLNISDILSWDNAMQLPVFVTATCSFTGYDDPELVTAGEEVILNPNGGASALMTTVRAVYANSNERMTRNALTYLLQRDSTTGRPRAVGEAFRLGKNDVSSSFDVNNSRKFSLIGDPSMPVALPRQEVITTAVNGIAISPADTLPIDTLRALQKVTIQGAVLAADGSVDNNFNGIVYPTLFDKAQTVTTLAQGANVPYNYRIQQNVIFKGRASVTNGVFEFSFVVPRDINYTFGAGKISYYAADQARKTDAAGSYEGIVIGGSDPNGITDDQGPQVEVFMNTASFVFGSVVSTNPTLLVRLSDDNGINVVGNSIGHDLEGVLNGNTQNTYLLNDFYESELDDYTRGTVRYPLSQLPEGRHRIEVKAWDVANNSATGFTEFVVAGSAGIALQHVLNYPNPFTDRTCFQFDHNLYNQDLDVLIQIYTVSGRLVKTLEQTVFTDGAIRQGDCIEWDGRDDFGDQLARGVYLYKVKVRGAGIGSTGRSGESDFEKLVILK</sequence>
<accession>A0A5C6RGE2</accession>
<organism evidence="4 5">
    <name type="scientific">Phaeodactylibacter luteus</name>
    <dbReference type="NCBI Taxonomy" id="1564516"/>
    <lineage>
        <taxon>Bacteria</taxon>
        <taxon>Pseudomonadati</taxon>
        <taxon>Bacteroidota</taxon>
        <taxon>Saprospiria</taxon>
        <taxon>Saprospirales</taxon>
        <taxon>Haliscomenobacteraceae</taxon>
        <taxon>Phaeodactylibacter</taxon>
    </lineage>
</organism>